<evidence type="ECO:0000313" key="2">
    <source>
        <dbReference type="EMBL" id="KUM55539.1"/>
    </source>
</evidence>
<gene>
    <name evidence="2" type="ORF">ACN42_g11719</name>
</gene>
<organism evidence="2 3">
    <name type="scientific">Penicillium freii</name>
    <dbReference type="NCBI Taxonomy" id="48697"/>
    <lineage>
        <taxon>Eukaryota</taxon>
        <taxon>Fungi</taxon>
        <taxon>Dikarya</taxon>
        <taxon>Ascomycota</taxon>
        <taxon>Pezizomycotina</taxon>
        <taxon>Eurotiomycetes</taxon>
        <taxon>Eurotiomycetidae</taxon>
        <taxon>Eurotiales</taxon>
        <taxon>Aspergillaceae</taxon>
        <taxon>Penicillium</taxon>
    </lineage>
</organism>
<reference evidence="2 3" key="1">
    <citation type="submission" date="2015-10" db="EMBL/GenBank/DDBJ databases">
        <title>Genome sequencing of Penicillium freii.</title>
        <authorList>
            <person name="Nguyen H.D."/>
            <person name="Visagie C.M."/>
            <person name="Seifert K.A."/>
        </authorList>
    </citation>
    <scope>NUCLEOTIDE SEQUENCE [LARGE SCALE GENOMIC DNA]</scope>
    <source>
        <strain evidence="2 3">DAOM 242723</strain>
    </source>
</reference>
<accession>A0A101M7T1</accession>
<dbReference type="OrthoDB" id="76567at2759"/>
<dbReference type="EMBL" id="LLXE01000819">
    <property type="protein sequence ID" value="KUM55539.1"/>
    <property type="molecule type" value="Genomic_DNA"/>
</dbReference>
<comment type="caution">
    <text evidence="2">The sequence shown here is derived from an EMBL/GenBank/DDBJ whole genome shotgun (WGS) entry which is preliminary data.</text>
</comment>
<name>A0A101M7T1_PENFR</name>
<feature type="region of interest" description="Disordered" evidence="1">
    <location>
        <begin position="1"/>
        <end position="27"/>
    </location>
</feature>
<evidence type="ECO:0000313" key="3">
    <source>
        <dbReference type="Proteomes" id="UP000055045"/>
    </source>
</evidence>
<dbReference type="AlphaFoldDB" id="A0A101M7T1"/>
<proteinExistence type="predicted"/>
<dbReference type="Proteomes" id="UP000055045">
    <property type="component" value="Unassembled WGS sequence"/>
</dbReference>
<sequence length="325" mass="36137">MTSPSVFSDHVDSDSTPLPQIPQMDKDQAQDEMSFTSLMSALPADRIVRTFSHFKGLRLEAEQLLKSLQEKGDGNQFIVVLNLSARTIKKLDEEHQSSLGGINYRFQWEGTTGLIKVVPSERHDGITNQISRAIDMKLIAMGLRWSEMVWTGTSTYKPTAGAGKQGDQAFLPPIRCPNGLPSGSWPTFVIETGVSESLPRLREDAKRWFIISQGLVRIVIIMSIKLTEVTFEKWQLAPTNAPCPLTRAYLDGLRTQPLNVPPLVTQPIPTQQPYSAQEVYVQPNNVVGAPLSIPFAAIYDRPPGPGEHDILINANDFLEITEKLF</sequence>
<evidence type="ECO:0000256" key="1">
    <source>
        <dbReference type="SAM" id="MobiDB-lite"/>
    </source>
</evidence>
<keyword evidence="3" id="KW-1185">Reference proteome</keyword>
<protein>
    <submittedName>
        <fullName evidence="2">Uncharacterized protein</fullName>
    </submittedName>
</protein>